<reference evidence="2" key="1">
    <citation type="submission" date="2014-09" db="EMBL/GenBank/DDBJ databases">
        <authorList>
            <person name="Magalhaes I.L.F."/>
            <person name="Oliveira U."/>
            <person name="Santos F.R."/>
            <person name="Vidigal T.H.D.A."/>
            <person name="Brescovit A.D."/>
            <person name="Santos A.J."/>
        </authorList>
    </citation>
    <scope>NUCLEOTIDE SEQUENCE</scope>
    <source>
        <tissue evidence="2">Shoot tissue taken approximately 20 cm above the soil surface</tissue>
    </source>
</reference>
<name>A0A0A8ZX90_ARUDO</name>
<evidence type="ECO:0000313" key="2">
    <source>
        <dbReference type="EMBL" id="JAD39407.1"/>
    </source>
</evidence>
<dbReference type="AlphaFoldDB" id="A0A0A8ZX90"/>
<sequence>MLLLRAAHAQAHPPQLPLARRSTLSGPSSLGLGAR</sequence>
<accession>A0A0A8ZX90</accession>
<protein>
    <submittedName>
        <fullName evidence="2">Uncharacterized protein</fullName>
    </submittedName>
</protein>
<feature type="region of interest" description="Disordered" evidence="1">
    <location>
        <begin position="1"/>
        <end position="35"/>
    </location>
</feature>
<reference evidence="2" key="2">
    <citation type="journal article" date="2015" name="Data Brief">
        <title>Shoot transcriptome of the giant reed, Arundo donax.</title>
        <authorList>
            <person name="Barrero R.A."/>
            <person name="Guerrero F.D."/>
            <person name="Moolhuijzen P."/>
            <person name="Goolsby J.A."/>
            <person name="Tidwell J."/>
            <person name="Bellgard S.E."/>
            <person name="Bellgard M.I."/>
        </authorList>
    </citation>
    <scope>NUCLEOTIDE SEQUENCE</scope>
    <source>
        <tissue evidence="2">Shoot tissue taken approximately 20 cm above the soil surface</tissue>
    </source>
</reference>
<proteinExistence type="predicted"/>
<organism evidence="2">
    <name type="scientific">Arundo donax</name>
    <name type="common">Giant reed</name>
    <name type="synonym">Donax arundinaceus</name>
    <dbReference type="NCBI Taxonomy" id="35708"/>
    <lineage>
        <taxon>Eukaryota</taxon>
        <taxon>Viridiplantae</taxon>
        <taxon>Streptophyta</taxon>
        <taxon>Embryophyta</taxon>
        <taxon>Tracheophyta</taxon>
        <taxon>Spermatophyta</taxon>
        <taxon>Magnoliopsida</taxon>
        <taxon>Liliopsida</taxon>
        <taxon>Poales</taxon>
        <taxon>Poaceae</taxon>
        <taxon>PACMAD clade</taxon>
        <taxon>Arundinoideae</taxon>
        <taxon>Arundineae</taxon>
        <taxon>Arundo</taxon>
    </lineage>
</organism>
<evidence type="ECO:0000256" key="1">
    <source>
        <dbReference type="SAM" id="MobiDB-lite"/>
    </source>
</evidence>
<dbReference type="EMBL" id="GBRH01258488">
    <property type="protein sequence ID" value="JAD39407.1"/>
    <property type="molecule type" value="Transcribed_RNA"/>
</dbReference>